<feature type="compositionally biased region" description="Low complexity" evidence="1">
    <location>
        <begin position="827"/>
        <end position="837"/>
    </location>
</feature>
<feature type="compositionally biased region" description="Polar residues" evidence="1">
    <location>
        <begin position="666"/>
        <end position="680"/>
    </location>
</feature>
<feature type="compositionally biased region" description="Low complexity" evidence="1">
    <location>
        <begin position="1060"/>
        <end position="1076"/>
    </location>
</feature>
<feature type="compositionally biased region" description="Low complexity" evidence="1">
    <location>
        <begin position="943"/>
        <end position="1003"/>
    </location>
</feature>
<feature type="compositionally biased region" description="Polar residues" evidence="1">
    <location>
        <begin position="545"/>
        <end position="557"/>
    </location>
</feature>
<keyword evidence="3" id="KW-1185">Reference proteome</keyword>
<feature type="region of interest" description="Disordered" evidence="1">
    <location>
        <begin position="943"/>
        <end position="1125"/>
    </location>
</feature>
<dbReference type="Proteomes" id="UP001430356">
    <property type="component" value="Unassembled WGS sequence"/>
</dbReference>
<feature type="region of interest" description="Disordered" evidence="1">
    <location>
        <begin position="858"/>
        <end position="883"/>
    </location>
</feature>
<feature type="compositionally biased region" description="Polar residues" evidence="1">
    <location>
        <begin position="637"/>
        <end position="651"/>
    </location>
</feature>
<comment type="caution">
    <text evidence="2">The sequence shown here is derived from an EMBL/GenBank/DDBJ whole genome shotgun (WGS) entry which is preliminary data.</text>
</comment>
<evidence type="ECO:0000313" key="3">
    <source>
        <dbReference type="Proteomes" id="UP001430356"/>
    </source>
</evidence>
<proteinExistence type="predicted"/>
<feature type="region of interest" description="Disordered" evidence="1">
    <location>
        <begin position="1259"/>
        <end position="1344"/>
    </location>
</feature>
<reference evidence="2 3" key="1">
    <citation type="journal article" date="2021" name="MBio">
        <title>A New Model Trypanosomatid, Novymonas esmeraldas: Genomic Perception of Its 'Candidatus Pandoraea novymonadis' Endosymbiont.</title>
        <authorList>
            <person name="Zakharova A."/>
            <person name="Saura A."/>
            <person name="Butenko A."/>
            <person name="Podesvova L."/>
            <person name="Warmusova S."/>
            <person name="Kostygov A.Y."/>
            <person name="Nenarokova A."/>
            <person name="Lukes J."/>
            <person name="Opperdoes F.R."/>
            <person name="Yurchenko V."/>
        </authorList>
    </citation>
    <scope>NUCLEOTIDE SEQUENCE [LARGE SCALE GENOMIC DNA]</scope>
    <source>
        <strain evidence="2 3">E262AT.01</strain>
    </source>
</reference>
<evidence type="ECO:0000256" key="1">
    <source>
        <dbReference type="SAM" id="MobiDB-lite"/>
    </source>
</evidence>
<feature type="compositionally biased region" description="Low complexity" evidence="1">
    <location>
        <begin position="1269"/>
        <end position="1279"/>
    </location>
</feature>
<feature type="compositionally biased region" description="Low complexity" evidence="1">
    <location>
        <begin position="1202"/>
        <end position="1213"/>
    </location>
</feature>
<feature type="region of interest" description="Disordered" evidence="1">
    <location>
        <begin position="113"/>
        <end position="137"/>
    </location>
</feature>
<gene>
    <name evidence="2" type="ORF">NESM_000111600</name>
</gene>
<feature type="compositionally biased region" description="Basic and acidic residues" evidence="1">
    <location>
        <begin position="599"/>
        <end position="609"/>
    </location>
</feature>
<feature type="compositionally biased region" description="Low complexity" evidence="1">
    <location>
        <begin position="569"/>
        <end position="582"/>
    </location>
</feature>
<dbReference type="EMBL" id="JAECZO010000006">
    <property type="protein sequence ID" value="KAK7200559.1"/>
    <property type="molecule type" value="Genomic_DNA"/>
</dbReference>
<feature type="region of interest" description="Disordered" evidence="1">
    <location>
        <begin position="756"/>
        <end position="837"/>
    </location>
</feature>
<feature type="region of interest" description="Disordered" evidence="1">
    <location>
        <begin position="1184"/>
        <end position="1213"/>
    </location>
</feature>
<feature type="compositionally biased region" description="Low complexity" evidence="1">
    <location>
        <begin position="801"/>
        <end position="812"/>
    </location>
</feature>
<sequence length="1380" mass="144159">METSPTRGAPTVDPYVLEFIVNMRWLLRYSAQQLDPTVEQRYPATIAQLAKLDATLSQIVFDSGCTLAELPFGAVRVAREAVLYLLVSDHLLGGCPPTMHPFLQRTCASAPRVDGGAPSSRRSSAHPDLNVSLTDDAEDEAVMDARPLCTIDPRGDEPGVVTHVHAHDREAQATLLLLRWLFSEGVLSEEELVATVETEEYAGGGGGVSAARAGAAATEPERFDQHQQLAQRLASMVPFYLGAHLLVTRSLLLQYCATLLTVEAVMHHVTHLRSATAAPLSHHTVTPPPCSVEAALLEWFQAVMDVTTASDSSAAPAGDLLRQCPALHSFAQRGPFCRDVADPTERDFFRLVQSGECVCVALLFYAPDAVPLADLATAIAAAERRAHADADSGAWLEQLHRQQSHCYWSAAIAAARRLGVSVLLTAEEVVSHGRTALPLQLFRVVQQLFAVLATNAEEDVRVSADTAWWEQMSSRDGLTALTGAGAYERHHDATAGSSLRSSTHLPGAQLALRRSMQGAFPSPPVVGVGDSRSTDASPTHRPCSPVQSQTVTAMQDTVNEDDAGCPCRPTDAGAAPAPTADGADMREQRQQQRQQQQRQSEEEGQEKKIIAAQRPVEGSATQRGARGGGDAEGGPTLSGSTHADTTETATSVLRPMVRRGGRHAQARTTGAPSSAATGVISTDADAGGSVTSASHPPRHAVDTRAAVLGEHMVDTYVRAEESDLTASRLAPVAEVTSPTDTEVLLHSRTVDAVLASGAHSRPSVAEPPTRTSPAGDAQAAVAEEAAPSAASAVESRRDDAAPAPVEAVPSADTTDGVAVPPEAPAHTSESSTSSSMTHSSDFVVCAATCSDAAVVVEQPRESGPCTPVGDFPSERNDSPSPPRRITTAGAAGAAVQQVLVASSVVSGAVIPAVRRFVSLEDERESEEDALEDSAAVMVGSGSAASSSLSSSAPASAARSVSTSARDTSAALRSTVSAAAAAAAASSTSSSSSSSISAPTTGSAQLHGCARSGALGGEAEDSGPVSPPAQVPDGVKQTATDSDEESPPLPFTSVPRSRTNPSTTAVAAPGTPAASAPLHRTPPRGDSDGQCNPPVAQRSGARLMPTGILSPSPVYPGPGRGTASRCDSAAASESLVYSGFSVPRGLELSISDVYGTELDSLPAAEGTTASDVEYLRRRRRTAAEESWFSSASAPRRGTPRSTVGSAVSGGSSAHGEAQVRELLCRLCELSMSDAEQMDKQELVHVLAEQQAMVMELTTVLRPRHPRSIRRQSSFSPSRQQTRQRLRQVHLRSPQHDAHGLTRQTPGQGQAHAAERDGGDDAAVDDEDARRSSFSAVTAESGVSAAHTAQSDWVGQLADTDVSSHVTDSLLFPTRMSTPRSP</sequence>
<name>A0AAW0F337_9TRYP</name>
<organism evidence="2 3">
    <name type="scientific">Novymonas esmeraldas</name>
    <dbReference type="NCBI Taxonomy" id="1808958"/>
    <lineage>
        <taxon>Eukaryota</taxon>
        <taxon>Discoba</taxon>
        <taxon>Euglenozoa</taxon>
        <taxon>Kinetoplastea</taxon>
        <taxon>Metakinetoplastina</taxon>
        <taxon>Trypanosomatida</taxon>
        <taxon>Trypanosomatidae</taxon>
        <taxon>Novymonas</taxon>
    </lineage>
</organism>
<feature type="region of interest" description="Disordered" evidence="1">
    <location>
        <begin position="518"/>
        <end position="698"/>
    </location>
</feature>
<accession>A0AAW0F337</accession>
<feature type="compositionally biased region" description="Basic residues" evidence="1">
    <location>
        <begin position="656"/>
        <end position="665"/>
    </location>
</feature>
<feature type="compositionally biased region" description="Low complexity" evidence="1">
    <location>
        <begin position="777"/>
        <end position="793"/>
    </location>
</feature>
<protein>
    <submittedName>
        <fullName evidence="2">Uncharacterized protein</fullName>
    </submittedName>
</protein>
<evidence type="ECO:0000313" key="2">
    <source>
        <dbReference type="EMBL" id="KAK7200559.1"/>
    </source>
</evidence>